<dbReference type="PROSITE" id="PS50850">
    <property type="entry name" value="MFS"/>
    <property type="match status" value="1"/>
</dbReference>
<dbReference type="GO" id="GO:0008028">
    <property type="term" value="F:monocarboxylic acid transmembrane transporter activity"/>
    <property type="evidence" value="ECO:0007669"/>
    <property type="project" value="TreeGrafter"/>
</dbReference>
<dbReference type="InterPro" id="IPR050327">
    <property type="entry name" value="Proton-linked_MCT"/>
</dbReference>
<dbReference type="HOGENOM" id="CLU_912891_0_0_1"/>
<dbReference type="EMBL" id="KB306314">
    <property type="protein sequence ID" value="ELT99982.1"/>
    <property type="molecule type" value="Genomic_DNA"/>
</dbReference>
<dbReference type="AlphaFoldDB" id="R7U275"/>
<feature type="domain" description="Major facilitator superfamily (MFS) profile" evidence="3">
    <location>
        <begin position="109"/>
        <end position="305"/>
    </location>
</feature>
<dbReference type="Proteomes" id="UP000014760">
    <property type="component" value="Unassembled WGS sequence"/>
</dbReference>
<organism evidence="4">
    <name type="scientific">Capitella teleta</name>
    <name type="common">Polychaete worm</name>
    <dbReference type="NCBI Taxonomy" id="283909"/>
    <lineage>
        <taxon>Eukaryota</taxon>
        <taxon>Metazoa</taxon>
        <taxon>Spiralia</taxon>
        <taxon>Lophotrochozoa</taxon>
        <taxon>Annelida</taxon>
        <taxon>Polychaeta</taxon>
        <taxon>Sedentaria</taxon>
        <taxon>Scolecida</taxon>
        <taxon>Capitellidae</taxon>
        <taxon>Capitella</taxon>
    </lineage>
</organism>
<feature type="transmembrane region" description="Helical" evidence="2">
    <location>
        <begin position="87"/>
        <end position="105"/>
    </location>
</feature>
<reference evidence="5" key="3">
    <citation type="submission" date="2015-06" db="UniProtKB">
        <authorList>
            <consortium name="EnsemblMetazoa"/>
        </authorList>
    </citation>
    <scope>IDENTIFICATION</scope>
</reference>
<dbReference type="EMBL" id="AMQN01009828">
    <property type="status" value="NOT_ANNOTATED_CDS"/>
    <property type="molecule type" value="Genomic_DNA"/>
</dbReference>
<dbReference type="Gene3D" id="1.20.1250.20">
    <property type="entry name" value="MFS general substrate transporter like domains"/>
    <property type="match status" value="2"/>
</dbReference>
<name>R7U275_CAPTE</name>
<keyword evidence="2" id="KW-1133">Transmembrane helix</keyword>
<dbReference type="OMA" id="ATYCCLH"/>
<dbReference type="InterPro" id="IPR011701">
    <property type="entry name" value="MFS"/>
</dbReference>
<dbReference type="EnsemblMetazoa" id="CapteT136933">
    <property type="protein sequence ID" value="CapteP136933"/>
    <property type="gene ID" value="CapteG136933"/>
</dbReference>
<evidence type="ECO:0000313" key="6">
    <source>
        <dbReference type="Proteomes" id="UP000014760"/>
    </source>
</evidence>
<feature type="transmembrane region" description="Helical" evidence="2">
    <location>
        <begin position="178"/>
        <end position="198"/>
    </location>
</feature>
<accession>R7U275</accession>
<dbReference type="InterPro" id="IPR036259">
    <property type="entry name" value="MFS_trans_sf"/>
</dbReference>
<evidence type="ECO:0000313" key="5">
    <source>
        <dbReference type="EnsemblMetazoa" id="CapteP136933"/>
    </source>
</evidence>
<protein>
    <recommendedName>
        <fullName evidence="3">Major facilitator superfamily (MFS) profile domain-containing protein</fullName>
    </recommendedName>
</protein>
<keyword evidence="2" id="KW-0812">Transmembrane</keyword>
<evidence type="ECO:0000259" key="3">
    <source>
        <dbReference type="PROSITE" id="PS50850"/>
    </source>
</evidence>
<proteinExistence type="predicted"/>
<dbReference type="SUPFAM" id="SSF103473">
    <property type="entry name" value="MFS general substrate transporter"/>
    <property type="match status" value="2"/>
</dbReference>
<feature type="transmembrane region" description="Helical" evidence="2">
    <location>
        <begin position="20"/>
        <end position="47"/>
    </location>
</feature>
<feature type="transmembrane region" description="Helical" evidence="2">
    <location>
        <begin position="210"/>
        <end position="228"/>
    </location>
</feature>
<dbReference type="Pfam" id="PF07690">
    <property type="entry name" value="MFS_1"/>
    <property type="match status" value="1"/>
</dbReference>
<feature type="transmembrane region" description="Helical" evidence="2">
    <location>
        <begin position="147"/>
        <end position="166"/>
    </location>
</feature>
<sequence>MISESLVEDENKVPDGGWGWVIVFGATMTHFLLVGIARCLGVIYLCLRERYQSSAANTAWVASAFNTSRTLTAPLASMLCERFGCRVVAYVGGLIFSVGLMISAFSTSLLFMLFSFGLLSGFGGVLVFTPAYIIVGEYFDKRKGTAMGLATIGSGLGSLIFVPEFAVEKGFSHSEAALLLSVYGFTDLTIRFLCAFLFDLRGVRKERRYPFALVGIMFGISTIVISLMPDYGTLAIAMTFNALFESAFDSQRATVISEFVTRKQMSMAVGMMIASQGIGNITGPPLAGTNISSNPTINYSGNYDN</sequence>
<dbReference type="PANTHER" id="PTHR11360:SF284">
    <property type="entry name" value="EG:103B4.3 PROTEIN-RELATED"/>
    <property type="match status" value="1"/>
</dbReference>
<keyword evidence="6" id="KW-1185">Reference proteome</keyword>
<comment type="subcellular location">
    <subcellularLocation>
        <location evidence="1">Membrane</location>
        <topology evidence="1">Multi-pass membrane protein</topology>
    </subcellularLocation>
</comment>
<dbReference type="GO" id="GO:0016020">
    <property type="term" value="C:membrane"/>
    <property type="evidence" value="ECO:0007669"/>
    <property type="project" value="UniProtKB-SubCell"/>
</dbReference>
<evidence type="ECO:0000256" key="1">
    <source>
        <dbReference type="ARBA" id="ARBA00004141"/>
    </source>
</evidence>
<dbReference type="OrthoDB" id="6286464at2759"/>
<gene>
    <name evidence="4" type="ORF">CAPTEDRAFT_136933</name>
</gene>
<feature type="transmembrane region" description="Helical" evidence="2">
    <location>
        <begin position="111"/>
        <end position="135"/>
    </location>
</feature>
<evidence type="ECO:0000313" key="4">
    <source>
        <dbReference type="EMBL" id="ELT99982.1"/>
    </source>
</evidence>
<dbReference type="PANTHER" id="PTHR11360">
    <property type="entry name" value="MONOCARBOXYLATE TRANSPORTER"/>
    <property type="match status" value="1"/>
</dbReference>
<reference evidence="4 6" key="2">
    <citation type="journal article" date="2013" name="Nature">
        <title>Insights into bilaterian evolution from three spiralian genomes.</title>
        <authorList>
            <person name="Simakov O."/>
            <person name="Marletaz F."/>
            <person name="Cho S.J."/>
            <person name="Edsinger-Gonzales E."/>
            <person name="Havlak P."/>
            <person name="Hellsten U."/>
            <person name="Kuo D.H."/>
            <person name="Larsson T."/>
            <person name="Lv J."/>
            <person name="Arendt D."/>
            <person name="Savage R."/>
            <person name="Osoegawa K."/>
            <person name="de Jong P."/>
            <person name="Grimwood J."/>
            <person name="Chapman J.A."/>
            <person name="Shapiro H."/>
            <person name="Aerts A."/>
            <person name="Otillar R.P."/>
            <person name="Terry A.Y."/>
            <person name="Boore J.L."/>
            <person name="Grigoriev I.V."/>
            <person name="Lindberg D.R."/>
            <person name="Seaver E.C."/>
            <person name="Weisblat D.A."/>
            <person name="Putnam N.H."/>
            <person name="Rokhsar D.S."/>
        </authorList>
    </citation>
    <scope>NUCLEOTIDE SEQUENCE</scope>
    <source>
        <strain evidence="4 6">I ESC-2004</strain>
    </source>
</reference>
<dbReference type="InterPro" id="IPR020846">
    <property type="entry name" value="MFS_dom"/>
</dbReference>
<evidence type="ECO:0000256" key="2">
    <source>
        <dbReference type="SAM" id="Phobius"/>
    </source>
</evidence>
<reference evidence="6" key="1">
    <citation type="submission" date="2012-12" db="EMBL/GenBank/DDBJ databases">
        <authorList>
            <person name="Hellsten U."/>
            <person name="Grimwood J."/>
            <person name="Chapman J.A."/>
            <person name="Shapiro H."/>
            <person name="Aerts A."/>
            <person name="Otillar R.P."/>
            <person name="Terry A.Y."/>
            <person name="Boore J.L."/>
            <person name="Simakov O."/>
            <person name="Marletaz F."/>
            <person name="Cho S.-J."/>
            <person name="Edsinger-Gonzales E."/>
            <person name="Havlak P."/>
            <person name="Kuo D.-H."/>
            <person name="Larsson T."/>
            <person name="Lv J."/>
            <person name="Arendt D."/>
            <person name="Savage R."/>
            <person name="Osoegawa K."/>
            <person name="de Jong P."/>
            <person name="Lindberg D.R."/>
            <person name="Seaver E.C."/>
            <person name="Weisblat D.A."/>
            <person name="Putnam N.H."/>
            <person name="Grigoriev I.V."/>
            <person name="Rokhsar D.S."/>
        </authorList>
    </citation>
    <scope>NUCLEOTIDE SEQUENCE</scope>
    <source>
        <strain evidence="6">I ESC-2004</strain>
    </source>
</reference>
<keyword evidence="2" id="KW-0472">Membrane</keyword>